<accession>A0ABP8I2S2</accession>
<gene>
    <name evidence="2" type="ORF">GCM10023185_06970</name>
</gene>
<dbReference type="EMBL" id="BAABGZ010000010">
    <property type="protein sequence ID" value="GAA4349897.1"/>
    <property type="molecule type" value="Genomic_DNA"/>
</dbReference>
<evidence type="ECO:0000256" key="1">
    <source>
        <dbReference type="SAM" id="MobiDB-lite"/>
    </source>
</evidence>
<dbReference type="InterPro" id="IPR009279">
    <property type="entry name" value="Portal_Mu"/>
</dbReference>
<dbReference type="Proteomes" id="UP001501153">
    <property type="component" value="Unassembled WGS sequence"/>
</dbReference>
<feature type="region of interest" description="Disordered" evidence="1">
    <location>
        <begin position="389"/>
        <end position="420"/>
    </location>
</feature>
<reference evidence="3" key="1">
    <citation type="journal article" date="2019" name="Int. J. Syst. Evol. Microbiol.">
        <title>The Global Catalogue of Microorganisms (GCM) 10K type strain sequencing project: providing services to taxonomists for standard genome sequencing and annotation.</title>
        <authorList>
            <consortium name="The Broad Institute Genomics Platform"/>
            <consortium name="The Broad Institute Genome Sequencing Center for Infectious Disease"/>
            <person name="Wu L."/>
            <person name="Ma J."/>
        </authorList>
    </citation>
    <scope>NUCLEOTIDE SEQUENCE [LARGE SCALE GENOMIC DNA]</scope>
    <source>
        <strain evidence="3">JCM 17923</strain>
    </source>
</reference>
<evidence type="ECO:0000313" key="3">
    <source>
        <dbReference type="Proteomes" id="UP001501153"/>
    </source>
</evidence>
<keyword evidence="3" id="KW-1185">Reference proteome</keyword>
<proteinExistence type="predicted"/>
<comment type="caution">
    <text evidence="2">The sequence shown here is derived from an EMBL/GenBank/DDBJ whole genome shotgun (WGS) entry which is preliminary data.</text>
</comment>
<name>A0ABP8I2S2_9BACT</name>
<evidence type="ECO:0008006" key="4">
    <source>
        <dbReference type="Google" id="ProtNLM"/>
    </source>
</evidence>
<organism evidence="2 3">
    <name type="scientific">Hymenobacter saemangeumensis</name>
    <dbReference type="NCBI Taxonomy" id="1084522"/>
    <lineage>
        <taxon>Bacteria</taxon>
        <taxon>Pseudomonadati</taxon>
        <taxon>Bacteroidota</taxon>
        <taxon>Cytophagia</taxon>
        <taxon>Cytophagales</taxon>
        <taxon>Hymenobacteraceae</taxon>
        <taxon>Hymenobacter</taxon>
    </lineage>
</organism>
<protein>
    <recommendedName>
        <fullName evidence="4">DUF935 family protein</fullName>
    </recommendedName>
</protein>
<sequence>MNLHERLRAQVGAVDPTKPTKTGRRAVAGRITEYQTMRLRSDLSHWRNALSNAENLYYPDRVELYRLYREVVLDAHLSSVMESRKLNLLSQPFKIVATKGGKEDEKLTRMFQTPWFYKFCEELVESIFWGPRVVELRPPVDGELAGLDVIQPEMVIPERGIIRDAPMSQHGLAYREGIDAQWIIQLGDSRDLGLLHKAIPHVVWKKNAMQAWAEYCDRFALPVRTVDMDLNDQDRAEVENMLKNMGRAAYAILPPGASNFQYHLPQTFQSGVFAGMIDHPNAELSKLVLGQTMTTENGSSLSQSEVHERVAEKYTQADKQRLRNLVMWELWDRLLLHGYPLAGYEFKWDESENLGKKEQWEIVAGIMQHSGYRVPAKYITETFGVEVEEKPEPVMVPTPPQKGTDPSQQLPTPGKTSARP</sequence>
<evidence type="ECO:0000313" key="2">
    <source>
        <dbReference type="EMBL" id="GAA4349897.1"/>
    </source>
</evidence>
<feature type="compositionally biased region" description="Polar residues" evidence="1">
    <location>
        <begin position="404"/>
        <end position="420"/>
    </location>
</feature>
<dbReference type="Pfam" id="PF06074">
    <property type="entry name" value="Portal_Mu"/>
    <property type="match status" value="1"/>
</dbReference>
<dbReference type="RefSeq" id="WP_345233861.1">
    <property type="nucleotide sequence ID" value="NZ_BAABGZ010000010.1"/>
</dbReference>